<feature type="compositionally biased region" description="Basic and acidic residues" evidence="2">
    <location>
        <begin position="256"/>
        <end position="265"/>
    </location>
</feature>
<gene>
    <name evidence="3" type="ORF">MELIAE_LOCUS10012</name>
</gene>
<evidence type="ECO:0000313" key="4">
    <source>
        <dbReference type="Proteomes" id="UP001154078"/>
    </source>
</evidence>
<evidence type="ECO:0000256" key="2">
    <source>
        <dbReference type="SAM" id="MobiDB-lite"/>
    </source>
</evidence>
<evidence type="ECO:0000256" key="1">
    <source>
        <dbReference type="SAM" id="Coils"/>
    </source>
</evidence>
<accession>A0A9P0BD40</accession>
<dbReference type="PANTHER" id="PTHR15286">
    <property type="entry name" value="RAS-ASSOCIATING DOMAIN CONTAINING PROTEIN"/>
    <property type="match status" value="1"/>
</dbReference>
<feature type="region of interest" description="Disordered" evidence="2">
    <location>
        <begin position="215"/>
        <end position="267"/>
    </location>
</feature>
<dbReference type="OrthoDB" id="10034447at2759"/>
<dbReference type="CDD" id="cd16123">
    <property type="entry name" value="RA_RASSF7_like"/>
    <property type="match status" value="1"/>
</dbReference>
<sequence>MMWIDNQKITLDDTDDSDSLSSGEEIPIWVRGEQRFVSGISEETTCQDVINVLLQDEENRGRPTAVTENYYITERWRGVEQPLDPFSPILDIWNAWGRAQTEVKISLRRVKSDRNRRSRCKSDCSDRSAWKTIHPKRLNQMQNENKPSSTEELLKLVLAQGEVIKRQLKKLRHSEHQIGCLEDKTHRARIRKHGSNYLLETYLKSLSEAVRPDCENLGVDKNSDSGVMTEGDSEQSNSKDKNTHAESIGRYSPTSEDFKEIKDEDTSSTLSEATVVEQVELLEKIAKLNKRLLREEESLVRLEINLKKYDKEKDEEITKNLSKLRTDMTKSSCEMQHNEVVLEETTDLLQKRRNFLEALHSDILHEEQEYEMLQALLYSSTPQKYKKETIPRNLYQTKEMLDTLV</sequence>
<evidence type="ECO:0008006" key="5">
    <source>
        <dbReference type="Google" id="ProtNLM"/>
    </source>
</evidence>
<dbReference type="PANTHER" id="PTHR15286:SF1">
    <property type="entry name" value="FI07216P"/>
    <property type="match status" value="1"/>
</dbReference>
<name>A0A9P0BD40_BRAAE</name>
<feature type="coiled-coil region" evidence="1">
    <location>
        <begin position="278"/>
        <end position="319"/>
    </location>
</feature>
<reference evidence="3" key="1">
    <citation type="submission" date="2021-12" db="EMBL/GenBank/DDBJ databases">
        <authorList>
            <person name="King R."/>
        </authorList>
    </citation>
    <scope>NUCLEOTIDE SEQUENCE</scope>
</reference>
<dbReference type="Gene3D" id="3.10.20.90">
    <property type="entry name" value="Phosphatidylinositol 3-kinase Catalytic Subunit, Chain A, domain 1"/>
    <property type="match status" value="1"/>
</dbReference>
<dbReference type="InterPro" id="IPR029071">
    <property type="entry name" value="Ubiquitin-like_domsf"/>
</dbReference>
<evidence type="ECO:0000313" key="3">
    <source>
        <dbReference type="EMBL" id="CAH0560224.1"/>
    </source>
</evidence>
<proteinExistence type="predicted"/>
<organism evidence="3 4">
    <name type="scientific">Brassicogethes aeneus</name>
    <name type="common">Rape pollen beetle</name>
    <name type="synonym">Meligethes aeneus</name>
    <dbReference type="NCBI Taxonomy" id="1431903"/>
    <lineage>
        <taxon>Eukaryota</taxon>
        <taxon>Metazoa</taxon>
        <taxon>Ecdysozoa</taxon>
        <taxon>Arthropoda</taxon>
        <taxon>Hexapoda</taxon>
        <taxon>Insecta</taxon>
        <taxon>Pterygota</taxon>
        <taxon>Neoptera</taxon>
        <taxon>Endopterygota</taxon>
        <taxon>Coleoptera</taxon>
        <taxon>Polyphaga</taxon>
        <taxon>Cucujiformia</taxon>
        <taxon>Nitidulidae</taxon>
        <taxon>Meligethinae</taxon>
        <taxon>Brassicogethes</taxon>
    </lineage>
</organism>
<keyword evidence="4" id="KW-1185">Reference proteome</keyword>
<dbReference type="InterPro" id="IPR033593">
    <property type="entry name" value="N-RASSF"/>
</dbReference>
<protein>
    <recommendedName>
        <fullName evidence="5">Ras association domain-containing protein 10</fullName>
    </recommendedName>
</protein>
<dbReference type="AlphaFoldDB" id="A0A9P0BD40"/>
<dbReference type="Proteomes" id="UP001154078">
    <property type="component" value="Chromosome 7"/>
</dbReference>
<dbReference type="EMBL" id="OV121138">
    <property type="protein sequence ID" value="CAH0560224.1"/>
    <property type="molecule type" value="Genomic_DNA"/>
</dbReference>
<keyword evidence="1" id="KW-0175">Coiled coil</keyword>
<dbReference type="SUPFAM" id="SSF54236">
    <property type="entry name" value="Ubiquitin-like"/>
    <property type="match status" value="1"/>
</dbReference>